<accession>A0A0J5W9U2</accession>
<evidence type="ECO:0000256" key="5">
    <source>
        <dbReference type="ARBA" id="ARBA00033748"/>
    </source>
</evidence>
<evidence type="ECO:0000259" key="7">
    <source>
        <dbReference type="Pfam" id="PF00296"/>
    </source>
</evidence>
<comment type="similarity">
    <text evidence="5">Belongs to the NtaA/SnaA/DszA monooxygenase family.</text>
</comment>
<feature type="binding site" evidence="6">
    <location>
        <position position="154"/>
    </location>
    <ligand>
        <name>FMN</name>
        <dbReference type="ChEBI" id="CHEBI:58210"/>
    </ligand>
</feature>
<dbReference type="Proteomes" id="UP000036338">
    <property type="component" value="Unassembled WGS sequence"/>
</dbReference>
<dbReference type="PANTHER" id="PTHR30011:SF16">
    <property type="entry name" value="C2H2 FINGER DOMAIN TRANSCRIPTION FACTOR (EUROFUNG)-RELATED"/>
    <property type="match status" value="1"/>
</dbReference>
<evidence type="ECO:0000256" key="3">
    <source>
        <dbReference type="ARBA" id="ARBA00023002"/>
    </source>
</evidence>
<evidence type="ECO:0000256" key="1">
    <source>
        <dbReference type="ARBA" id="ARBA00022630"/>
    </source>
</evidence>
<dbReference type="NCBIfam" id="TIGR03860">
    <property type="entry name" value="FMN_nitrolo"/>
    <property type="match status" value="1"/>
</dbReference>
<dbReference type="Pfam" id="PF00296">
    <property type="entry name" value="Bac_luciferase"/>
    <property type="match status" value="1"/>
</dbReference>
<comment type="caution">
    <text evidence="8">The sequence shown here is derived from an EMBL/GenBank/DDBJ whole genome shotgun (WGS) entry which is preliminary data.</text>
</comment>
<dbReference type="InterPro" id="IPR036661">
    <property type="entry name" value="Luciferase-like_sf"/>
</dbReference>
<keyword evidence="3" id="KW-0560">Oxidoreductase</keyword>
<keyword evidence="4" id="KW-0503">Monooxygenase</keyword>
<gene>
    <name evidence="8" type="ORF">VL15_37155</name>
</gene>
<dbReference type="InterPro" id="IPR011251">
    <property type="entry name" value="Luciferase-like_dom"/>
</dbReference>
<dbReference type="EMBL" id="LDWR01000096">
    <property type="protein sequence ID" value="KML43845.1"/>
    <property type="molecule type" value="Genomic_DNA"/>
</dbReference>
<feature type="binding site" evidence="6">
    <location>
        <position position="158"/>
    </location>
    <ligand>
        <name>FMN</name>
        <dbReference type="ChEBI" id="CHEBI:58210"/>
    </ligand>
</feature>
<evidence type="ECO:0000256" key="4">
    <source>
        <dbReference type="ARBA" id="ARBA00023033"/>
    </source>
</evidence>
<keyword evidence="2 6" id="KW-0288">FMN</keyword>
<evidence type="ECO:0000313" key="8">
    <source>
        <dbReference type="EMBL" id="KML43845.1"/>
    </source>
</evidence>
<protein>
    <recommendedName>
        <fullName evidence="7">Luciferase-like domain-containing protein</fullName>
    </recommendedName>
</protein>
<dbReference type="GO" id="GO:0016705">
    <property type="term" value="F:oxidoreductase activity, acting on paired donors, with incorporation or reduction of molecular oxygen"/>
    <property type="evidence" value="ECO:0007669"/>
    <property type="project" value="InterPro"/>
</dbReference>
<feature type="binding site" evidence="6">
    <location>
        <position position="58"/>
    </location>
    <ligand>
        <name>FMN</name>
        <dbReference type="ChEBI" id="CHEBI:58210"/>
    </ligand>
</feature>
<dbReference type="PATRIC" id="fig|292.27.peg.8736"/>
<dbReference type="PIRSF" id="PIRSF000337">
    <property type="entry name" value="NTA_MOA"/>
    <property type="match status" value="1"/>
</dbReference>
<sequence length="452" mass="49658">MRKPIRFNAFLLNSPTHLAPGMWTHRDDRSRDYLDMAHWLALGRLLEAARFDAIFFADVLGPHAAHGDGLARSIESAAQLPVNDPLPVIAGLSTVTENLCFGFTSSVFAEHPYVFARRISTLDHLTRGRVAWNIVTSYLPGALDSLGRPELADHDLRYDYADEYLSVCYQLWEGSWRDDAVLRDAAAGRYADAARVRAVAHAGRHFNVSGIHLSEPSPQRTPLLFQAGASPRGIRFCAQHAECAFVVAHSPERLAQLVDAIRDRTEQAGRPRDAVRIYAQAAIVVAETDALAAATLADYRRHVDRDAVRALLSGWLGIDFAALDGAAPLTTFDNRAIQSLATQFAQADGSGWTVDRVIDWAGLGGLGPVLSGSPRTVADALEHWFDTTGIDGLNVPYLTLPDSYRQIASLLVPELTRRQRYPAAYAPGSFREKLFGAAARVPDNHAAARYRW</sequence>
<dbReference type="InterPro" id="IPR051260">
    <property type="entry name" value="Diverse_substr_monoxygenases"/>
</dbReference>
<dbReference type="PANTHER" id="PTHR30011">
    <property type="entry name" value="ALKANESULFONATE MONOOXYGENASE-RELATED"/>
    <property type="match status" value="1"/>
</dbReference>
<evidence type="ECO:0000256" key="2">
    <source>
        <dbReference type="ARBA" id="ARBA00022643"/>
    </source>
</evidence>
<evidence type="ECO:0000256" key="6">
    <source>
        <dbReference type="PIRSR" id="PIRSR000337-1"/>
    </source>
</evidence>
<feature type="binding site" evidence="6">
    <location>
        <position position="104"/>
    </location>
    <ligand>
        <name>FMN</name>
        <dbReference type="ChEBI" id="CHEBI:58210"/>
    </ligand>
</feature>
<organism evidence="8 9">
    <name type="scientific">Burkholderia cepacia</name>
    <name type="common">Pseudomonas cepacia</name>
    <dbReference type="NCBI Taxonomy" id="292"/>
    <lineage>
        <taxon>Bacteria</taxon>
        <taxon>Pseudomonadati</taxon>
        <taxon>Pseudomonadota</taxon>
        <taxon>Betaproteobacteria</taxon>
        <taxon>Burkholderiales</taxon>
        <taxon>Burkholderiaceae</taxon>
        <taxon>Burkholderia</taxon>
        <taxon>Burkholderia cepacia complex</taxon>
    </lineage>
</organism>
<evidence type="ECO:0000313" key="9">
    <source>
        <dbReference type="Proteomes" id="UP000036338"/>
    </source>
</evidence>
<name>A0A0J5W9U2_BURCE</name>
<dbReference type="Gene3D" id="3.20.20.30">
    <property type="entry name" value="Luciferase-like domain"/>
    <property type="match status" value="1"/>
</dbReference>
<dbReference type="AlphaFoldDB" id="A0A0J5W9U2"/>
<dbReference type="GO" id="GO:0004497">
    <property type="term" value="F:monooxygenase activity"/>
    <property type="evidence" value="ECO:0007669"/>
    <property type="project" value="UniProtKB-KW"/>
</dbReference>
<reference evidence="8 9" key="1">
    <citation type="submission" date="2015-05" db="EMBL/GenBank/DDBJ databases">
        <title>Draft genome of Burkholderia cepacia LK29.</title>
        <authorList>
            <person name="Chan X.Y."/>
        </authorList>
    </citation>
    <scope>NUCLEOTIDE SEQUENCE [LARGE SCALE GENOMIC DNA]</scope>
    <source>
        <strain evidence="8 9">LK29</strain>
    </source>
</reference>
<proteinExistence type="inferred from homology"/>
<dbReference type="InterPro" id="IPR016215">
    <property type="entry name" value="NTA_MOA"/>
</dbReference>
<dbReference type="RefSeq" id="WP_048251854.1">
    <property type="nucleotide sequence ID" value="NZ_LDWR01000096.1"/>
</dbReference>
<dbReference type="SUPFAM" id="SSF51679">
    <property type="entry name" value="Bacterial luciferase-like"/>
    <property type="match status" value="1"/>
</dbReference>
<feature type="domain" description="Luciferase-like" evidence="7">
    <location>
        <begin position="35"/>
        <end position="389"/>
    </location>
</feature>
<keyword evidence="1 6" id="KW-0285">Flavoprotein</keyword>
<feature type="binding site" evidence="6">
    <location>
        <position position="230"/>
    </location>
    <ligand>
        <name>FMN</name>
        <dbReference type="ChEBI" id="CHEBI:58210"/>
    </ligand>
</feature>